<evidence type="ECO:0008006" key="3">
    <source>
        <dbReference type="Google" id="ProtNLM"/>
    </source>
</evidence>
<organism evidence="1 2">
    <name type="scientific">Microbacterium hominis</name>
    <dbReference type="NCBI Taxonomy" id="162426"/>
    <lineage>
        <taxon>Bacteria</taxon>
        <taxon>Bacillati</taxon>
        <taxon>Actinomycetota</taxon>
        <taxon>Actinomycetes</taxon>
        <taxon>Micrococcales</taxon>
        <taxon>Microbacteriaceae</taxon>
        <taxon>Microbacterium</taxon>
    </lineage>
</organism>
<evidence type="ECO:0000313" key="2">
    <source>
        <dbReference type="Proteomes" id="UP000233276"/>
    </source>
</evidence>
<sequence>MGAQGYQDLTQYKDPMATAEQTDRLRVLLWLALTKHADCIIPARRERPFAVTHVPSTSGLRSEMHPLEVHLLSMIAGARPRATPLYVGPVGGDRNARRVLRPDHWQIDPQSLEGAQRVLILDDTWVTGSHAQSVAAAFESMGVATRIVVLGRALDRTRSDHGGYLTTHPAAPFDSDLCPVHGVRHHR</sequence>
<proteinExistence type="predicted"/>
<dbReference type="EMBL" id="CP025299">
    <property type="protein sequence ID" value="AUG28080.1"/>
    <property type="molecule type" value="Genomic_DNA"/>
</dbReference>
<reference evidence="1 2" key="1">
    <citation type="submission" date="2017-12" db="EMBL/GenBank/DDBJ databases">
        <title>Isolation and characterization of estrogens degradatiion strain Microbacterium hominis SJTG1.</title>
        <authorList>
            <person name="Xiong W."/>
            <person name="Yin C."/>
            <person name="Zheng D."/>
            <person name="Liang R."/>
        </authorList>
    </citation>
    <scope>NUCLEOTIDE SEQUENCE [LARGE SCALE GENOMIC DNA]</scope>
    <source>
        <strain evidence="1 2">SJTG1</strain>
    </source>
</reference>
<dbReference type="Proteomes" id="UP000233276">
    <property type="component" value="Chromosome"/>
</dbReference>
<gene>
    <name evidence="1" type="ORF">CXR34_00465</name>
</gene>
<protein>
    <recommendedName>
        <fullName evidence="3">Phosphoribosyltransferase domain-containing protein</fullName>
    </recommendedName>
</protein>
<dbReference type="AlphaFoldDB" id="A0A2K9D2Z7"/>
<name>A0A2K9D2Z7_9MICO</name>
<evidence type="ECO:0000313" key="1">
    <source>
        <dbReference type="EMBL" id="AUG28080.1"/>
    </source>
</evidence>
<accession>A0A2K9D2Z7</accession>
<dbReference type="KEGG" id="mhos:CXR34_00465"/>